<accession>A0A8C2V2E0</accession>
<evidence type="ECO:0000256" key="2">
    <source>
        <dbReference type="ARBA" id="ARBA00006889"/>
    </source>
</evidence>
<sequence length="180" mass="20316">MGVAQLTTLLALVSMLRAQVVWLGKLDPKQLLGSWYILAVASSERDFVLEKDTRIVEGVVVTLSAENGLKVLSSRLGPDGCNQMELELQQQDSGWVFQNPSLGVLQYRVLGTNFRDYAIVFTQLELEGEAFNTVELYSRTETASEEALQLFNKWSKDLGFWAHQQAKLQRDFTCAQRILQ</sequence>
<feature type="domain" description="Lipocalin/cytosolic fatty-acid binding" evidence="6">
    <location>
        <begin position="33"/>
        <end position="160"/>
    </location>
</feature>
<keyword evidence="5" id="KW-0732">Signal</keyword>
<dbReference type="GO" id="GO:0051592">
    <property type="term" value="P:response to calcium ion"/>
    <property type="evidence" value="ECO:0007669"/>
    <property type="project" value="Ensembl"/>
</dbReference>
<dbReference type="InterPro" id="IPR000566">
    <property type="entry name" value="Lipocln_cytosolic_FA-bd_dom"/>
</dbReference>
<dbReference type="GO" id="GO:0005576">
    <property type="term" value="C:extracellular region"/>
    <property type="evidence" value="ECO:0007669"/>
    <property type="project" value="UniProtKB-SubCell"/>
</dbReference>
<evidence type="ECO:0000256" key="3">
    <source>
        <dbReference type="ARBA" id="ARBA00022525"/>
    </source>
</evidence>
<dbReference type="Ensembl" id="ENSCLAT00000009224.1">
    <property type="protein sequence ID" value="ENSCLAP00000009095.1"/>
    <property type="gene ID" value="ENSCLAG00000006346.1"/>
</dbReference>
<evidence type="ECO:0000259" key="6">
    <source>
        <dbReference type="Pfam" id="PF00061"/>
    </source>
</evidence>
<dbReference type="OMA" id="VMVTLTP"/>
<dbReference type="GeneTree" id="ENSGT01050000244868"/>
<dbReference type="GO" id="GO:0048469">
    <property type="term" value="P:cell maturation"/>
    <property type="evidence" value="ECO:0007669"/>
    <property type="project" value="Ensembl"/>
</dbReference>
<name>A0A8C2V2E0_CHILA</name>
<keyword evidence="8" id="KW-1185">Reference proteome</keyword>
<feature type="chain" id="PRO_5034464588" evidence="5">
    <location>
        <begin position="19"/>
        <end position="180"/>
    </location>
</feature>
<feature type="signal peptide" evidence="5">
    <location>
        <begin position="1"/>
        <end position="18"/>
    </location>
</feature>
<reference evidence="7" key="2">
    <citation type="submission" date="2025-09" db="UniProtKB">
        <authorList>
            <consortium name="Ensembl"/>
        </authorList>
    </citation>
    <scope>IDENTIFICATION</scope>
</reference>
<dbReference type="AlphaFoldDB" id="A0A8C2V2E0"/>
<comment type="similarity">
    <text evidence="2 4">Belongs to the calycin superfamily. Lipocalin family.</text>
</comment>
<comment type="subcellular location">
    <subcellularLocation>
        <location evidence="1">Secreted</location>
    </subcellularLocation>
</comment>
<organism evidence="7 8">
    <name type="scientific">Chinchilla lanigera</name>
    <name type="common">Long-tailed chinchilla</name>
    <name type="synonym">Chinchilla villidera</name>
    <dbReference type="NCBI Taxonomy" id="34839"/>
    <lineage>
        <taxon>Eukaryota</taxon>
        <taxon>Metazoa</taxon>
        <taxon>Chordata</taxon>
        <taxon>Craniata</taxon>
        <taxon>Vertebrata</taxon>
        <taxon>Euteleostomi</taxon>
        <taxon>Mammalia</taxon>
        <taxon>Eutheria</taxon>
        <taxon>Euarchontoglires</taxon>
        <taxon>Glires</taxon>
        <taxon>Rodentia</taxon>
        <taxon>Hystricomorpha</taxon>
        <taxon>Chinchillidae</taxon>
        <taxon>Chinchilla</taxon>
    </lineage>
</organism>
<evidence type="ECO:0000313" key="7">
    <source>
        <dbReference type="Ensembl" id="ENSCLAP00000009095.1"/>
    </source>
</evidence>
<dbReference type="PRINTS" id="PR00179">
    <property type="entry name" value="LIPOCALIN"/>
</dbReference>
<dbReference type="PANTHER" id="PTHR11430:SF10">
    <property type="entry name" value="EPIDIDYMAL-SPECIFIC LIPOCALIN-6"/>
    <property type="match status" value="1"/>
</dbReference>
<dbReference type="SUPFAM" id="SSF50814">
    <property type="entry name" value="Lipocalins"/>
    <property type="match status" value="1"/>
</dbReference>
<evidence type="ECO:0000256" key="5">
    <source>
        <dbReference type="SAM" id="SignalP"/>
    </source>
</evidence>
<reference evidence="7" key="1">
    <citation type="submission" date="2025-08" db="UniProtKB">
        <authorList>
            <consortium name="Ensembl"/>
        </authorList>
    </citation>
    <scope>IDENTIFICATION</scope>
</reference>
<evidence type="ECO:0000256" key="1">
    <source>
        <dbReference type="ARBA" id="ARBA00004613"/>
    </source>
</evidence>
<protein>
    <submittedName>
        <fullName evidence="7">Lipocalin 6</fullName>
    </submittedName>
</protein>
<dbReference type="Pfam" id="PF00061">
    <property type="entry name" value="Lipocalin"/>
    <property type="match status" value="1"/>
</dbReference>
<proteinExistence type="inferred from homology"/>
<dbReference type="PROSITE" id="PS00213">
    <property type="entry name" value="LIPOCALIN"/>
    <property type="match status" value="1"/>
</dbReference>
<dbReference type="GO" id="GO:0007340">
    <property type="term" value="P:acrosome reaction"/>
    <property type="evidence" value="ECO:0007669"/>
    <property type="project" value="Ensembl"/>
</dbReference>
<dbReference type="PANTHER" id="PTHR11430">
    <property type="entry name" value="LIPOCALIN"/>
    <property type="match status" value="1"/>
</dbReference>
<dbReference type="GO" id="GO:0019725">
    <property type="term" value="P:cellular homeostasis"/>
    <property type="evidence" value="ECO:0007669"/>
    <property type="project" value="Ensembl"/>
</dbReference>
<keyword evidence="3" id="KW-0964">Secreted</keyword>
<evidence type="ECO:0000313" key="8">
    <source>
        <dbReference type="Proteomes" id="UP000694398"/>
    </source>
</evidence>
<dbReference type="InterPro" id="IPR022272">
    <property type="entry name" value="Lipocalin_CS"/>
</dbReference>
<gene>
    <name evidence="7" type="primary">LCN6</name>
</gene>
<dbReference type="GO" id="GO:0036094">
    <property type="term" value="F:small molecule binding"/>
    <property type="evidence" value="ECO:0007669"/>
    <property type="project" value="InterPro"/>
</dbReference>
<dbReference type="Proteomes" id="UP000694398">
    <property type="component" value="Unassembled WGS sequence"/>
</dbReference>
<dbReference type="Gene3D" id="2.40.128.20">
    <property type="match status" value="1"/>
</dbReference>
<dbReference type="InterPro" id="IPR002345">
    <property type="entry name" value="Lipocalin"/>
</dbReference>
<dbReference type="InterPro" id="IPR012674">
    <property type="entry name" value="Calycin"/>
</dbReference>
<dbReference type="GO" id="GO:0055074">
    <property type="term" value="P:calcium ion homeostasis"/>
    <property type="evidence" value="ECO:0007669"/>
    <property type="project" value="Ensembl"/>
</dbReference>
<evidence type="ECO:0000256" key="4">
    <source>
        <dbReference type="RuleBase" id="RU003695"/>
    </source>
</evidence>